<sequence>MGPLPIFKRRFCGPSIVIVAAFLFLLSIATLLSRPAYLEHLPDVLPALEDQLPSFGDRSKFGSQTNKSGKKGYVSPKNRAWKFNPVRDANSYSLDSEQCNMAFPGLFAEIERGVDAQRARGNITPKQLNISERGRGALRGMIVDQQLYILQETILENEYDTSRAVAVLHAIHRAIVTSPEPLPNIEFAFTVADVVPDPEENNYPIWGLTRKAEDEEIWLMGDFGYWSWPLDLVGSYDEVRRKMAEAEVKFEQKTKKAVWRGAVATNGHREELIKVTKDKEWADVRAIVWAGISDLVSEDQAKALSMSEHCKYQFVIHTEGHSYSGRGKYLQNCNSVVIMHKRMWIEPHHALLVADGSKQNFVEVAEDFSDLEAKVTELLAHPERAKRIAQNGADTFRDRYLTPASQVCYWRELLRGWASVSFEPQLWNVDKDGARTTMRGVPFETFVLQSIMVQPAPAKCKWLGRFLGQC</sequence>
<keyword evidence="1" id="KW-0472">Membrane</keyword>
<reference evidence="3 4" key="1">
    <citation type="journal article" date="2014" name="Proc. Natl. Acad. Sci. U.S.A.">
        <title>Trajectory and genomic determinants of fungal-pathogen speciation and host adaptation.</title>
        <authorList>
            <person name="Hu X."/>
            <person name="Xiao G."/>
            <person name="Zheng P."/>
            <person name="Shang Y."/>
            <person name="Su Y."/>
            <person name="Zhang X."/>
            <person name="Liu X."/>
            <person name="Zhan S."/>
            <person name="St Leger R.J."/>
            <person name="Wang C."/>
        </authorList>
    </citation>
    <scope>NUCLEOTIDE SEQUENCE [LARGE SCALE GENOMIC DNA]</scope>
    <source>
        <strain evidence="3 4">ARSEF 977</strain>
    </source>
</reference>
<name>A0A0B4GW13_METGA</name>
<comment type="caution">
    <text evidence="3">The sequence shown here is derived from an EMBL/GenBank/DDBJ whole genome shotgun (WGS) entry which is preliminary data.</text>
</comment>
<dbReference type="SMART" id="SM00672">
    <property type="entry name" value="CAP10"/>
    <property type="match status" value="1"/>
</dbReference>
<dbReference type="PANTHER" id="PTHR12203:SF107">
    <property type="entry name" value="GLYCOSYL TRANSFERASE CAP10 DOMAIN-CONTAINING PROTEIN"/>
    <property type="match status" value="1"/>
</dbReference>
<dbReference type="InterPro" id="IPR006598">
    <property type="entry name" value="CAP10"/>
</dbReference>
<dbReference type="InterPro" id="IPR051091">
    <property type="entry name" value="O-Glucosyltr/Glycosyltrsf_90"/>
</dbReference>
<keyword evidence="4" id="KW-1185">Reference proteome</keyword>
<feature type="transmembrane region" description="Helical" evidence="1">
    <location>
        <begin position="12"/>
        <end position="32"/>
    </location>
</feature>
<feature type="domain" description="Glycosyl transferase CAP10" evidence="2">
    <location>
        <begin position="181"/>
        <end position="422"/>
    </location>
</feature>
<dbReference type="EMBL" id="AZNH01000019">
    <property type="protein sequence ID" value="KID86958.1"/>
    <property type="molecule type" value="Genomic_DNA"/>
</dbReference>
<dbReference type="Proteomes" id="UP000031192">
    <property type="component" value="Unassembled WGS sequence"/>
</dbReference>
<accession>A0A0B4GW13</accession>
<keyword evidence="1" id="KW-0812">Transmembrane</keyword>
<organism evidence="3 4">
    <name type="scientific">Metarhizium guizhouense (strain ARSEF 977)</name>
    <dbReference type="NCBI Taxonomy" id="1276136"/>
    <lineage>
        <taxon>Eukaryota</taxon>
        <taxon>Fungi</taxon>
        <taxon>Dikarya</taxon>
        <taxon>Ascomycota</taxon>
        <taxon>Pezizomycotina</taxon>
        <taxon>Sordariomycetes</taxon>
        <taxon>Hypocreomycetidae</taxon>
        <taxon>Hypocreales</taxon>
        <taxon>Clavicipitaceae</taxon>
        <taxon>Metarhizium</taxon>
    </lineage>
</organism>
<evidence type="ECO:0000259" key="2">
    <source>
        <dbReference type="SMART" id="SM00672"/>
    </source>
</evidence>
<keyword evidence="1" id="KW-1133">Transmembrane helix</keyword>
<dbReference type="AlphaFoldDB" id="A0A0B4GW13"/>
<gene>
    <name evidence="3" type="ORF">MGU_06087</name>
</gene>
<dbReference type="HOGENOM" id="CLU_028539_2_0_1"/>
<protein>
    <submittedName>
        <fullName evidence="3">DUF821 domain-containing protein</fullName>
    </submittedName>
</protein>
<dbReference type="PANTHER" id="PTHR12203">
    <property type="entry name" value="KDEL LYS-ASP-GLU-LEU CONTAINING - RELATED"/>
    <property type="match status" value="1"/>
</dbReference>
<dbReference type="OrthoDB" id="202415at2759"/>
<proteinExistence type="predicted"/>
<evidence type="ECO:0000313" key="4">
    <source>
        <dbReference type="Proteomes" id="UP000031192"/>
    </source>
</evidence>
<evidence type="ECO:0000313" key="3">
    <source>
        <dbReference type="EMBL" id="KID86958.1"/>
    </source>
</evidence>
<evidence type="ECO:0000256" key="1">
    <source>
        <dbReference type="SAM" id="Phobius"/>
    </source>
</evidence>
<dbReference type="Pfam" id="PF05686">
    <property type="entry name" value="Glyco_transf_90"/>
    <property type="match status" value="1"/>
</dbReference>